<evidence type="ECO:0000259" key="2">
    <source>
        <dbReference type="Pfam" id="PF25218"/>
    </source>
</evidence>
<dbReference type="Pfam" id="PF25218">
    <property type="entry name" value="TseH"/>
    <property type="match status" value="1"/>
</dbReference>
<evidence type="ECO:0000313" key="4">
    <source>
        <dbReference type="Proteomes" id="UP000435357"/>
    </source>
</evidence>
<feature type="compositionally biased region" description="Basic and acidic residues" evidence="1">
    <location>
        <begin position="240"/>
        <end position="251"/>
    </location>
</feature>
<dbReference type="OrthoDB" id="695573at2"/>
<accession>A0A6N6M4I0</accession>
<evidence type="ECO:0000313" key="3">
    <source>
        <dbReference type="EMBL" id="KAB1061174.1"/>
    </source>
</evidence>
<sequence length="251" mass="27713">MKGSGNSLDFGARIYDPRIGKFLSLDPLMKKYPAQGPYNFVFNSPIAFKDADGRDGILVVFPDYKISTPLGKVSGLGHAGVLLIDNKTGLTKYYEYGRYDKEGKGIVRQVTVPNVVMGDNGKPTQESLNKVMSAISKKSGHGGRIEGAYIESDKFKEMNDYAQKKKAENTDPDREPYDLTDNNCGTFGCDVLDQDEDVEDDAPWIADPRPNSIVGEYQDEFPAVNYDPEKNETSVDGMYESEKKDDSGSGN</sequence>
<comment type="caution">
    <text evidence="3">The sequence shown here is derived from an EMBL/GenBank/DDBJ whole genome shotgun (WGS) entry which is preliminary data.</text>
</comment>
<dbReference type="InterPro" id="IPR057382">
    <property type="entry name" value="TseH"/>
</dbReference>
<name>A0A6N6M4I0_9FLAO</name>
<keyword evidence="4" id="KW-1185">Reference proteome</keyword>
<protein>
    <recommendedName>
        <fullName evidence="2">Type VI secretion system effector TseH-like domain-containing protein</fullName>
    </recommendedName>
</protein>
<proteinExistence type="predicted"/>
<organism evidence="3 4">
    <name type="scientific">Salibacter halophilus</name>
    <dbReference type="NCBI Taxonomy" id="1803916"/>
    <lineage>
        <taxon>Bacteria</taxon>
        <taxon>Pseudomonadati</taxon>
        <taxon>Bacteroidota</taxon>
        <taxon>Flavobacteriia</taxon>
        <taxon>Flavobacteriales</taxon>
        <taxon>Salibacteraceae</taxon>
        <taxon>Salibacter</taxon>
    </lineage>
</organism>
<dbReference type="InterPro" id="IPR022385">
    <property type="entry name" value="Rhs_assc_core"/>
</dbReference>
<feature type="domain" description="Type VI secretion system effector TseH-like" evidence="2">
    <location>
        <begin position="72"/>
        <end position="192"/>
    </location>
</feature>
<gene>
    <name evidence="3" type="ORF">F3059_13585</name>
</gene>
<feature type="region of interest" description="Disordered" evidence="1">
    <location>
        <begin position="219"/>
        <end position="251"/>
    </location>
</feature>
<dbReference type="NCBIfam" id="TIGR03696">
    <property type="entry name" value="Rhs_assc_core"/>
    <property type="match status" value="1"/>
</dbReference>
<dbReference type="AlphaFoldDB" id="A0A6N6M4I0"/>
<evidence type="ECO:0000256" key="1">
    <source>
        <dbReference type="SAM" id="MobiDB-lite"/>
    </source>
</evidence>
<reference evidence="3 4" key="1">
    <citation type="submission" date="2019-09" db="EMBL/GenBank/DDBJ databases">
        <title>Genomes of Cryomorphaceae.</title>
        <authorList>
            <person name="Bowman J.P."/>
        </authorList>
    </citation>
    <scope>NUCLEOTIDE SEQUENCE [LARGE SCALE GENOMIC DNA]</scope>
    <source>
        <strain evidence="3 4">KCTC 52047</strain>
    </source>
</reference>
<dbReference type="EMBL" id="WACR01000017">
    <property type="protein sequence ID" value="KAB1061174.1"/>
    <property type="molecule type" value="Genomic_DNA"/>
</dbReference>
<dbReference type="Gene3D" id="2.180.10.10">
    <property type="entry name" value="RHS repeat-associated core"/>
    <property type="match status" value="1"/>
</dbReference>
<dbReference type="Proteomes" id="UP000435357">
    <property type="component" value="Unassembled WGS sequence"/>
</dbReference>